<evidence type="ECO:0000313" key="3">
    <source>
        <dbReference type="Proteomes" id="UP001461163"/>
    </source>
</evidence>
<dbReference type="PANTHER" id="PTHR30222">
    <property type="entry name" value="SPERMIDINE/PUTRESCINE-BINDING PERIPLASMIC PROTEIN"/>
    <property type="match status" value="1"/>
</dbReference>
<protein>
    <submittedName>
        <fullName evidence="2">Extracellular solute-binding protein</fullName>
    </submittedName>
</protein>
<accession>A0ABU9SWL1</accession>
<evidence type="ECO:0000256" key="1">
    <source>
        <dbReference type="ARBA" id="ARBA00022729"/>
    </source>
</evidence>
<sequence length="435" mass="48738">MHKQCKTESLVNASSVDKSKRTTLETIGKGVLLGTSIIKAPYVFARQKHTLRVLGTHVTLQEPLRKRAMSDLGIDIRFEPKGSPSVLQRGLLSPESFDIYEQWSNSIRPLWRNHSIQAIETKRITHWDEINSLCKTGRVSPKAKYGAGDAPFKIVNVQGDGSLGSEQTGQVSFLPYVHNVDSFGYNTNEIEQGIAYKTESWGWLLDKKHSGKVGIINDPTIGLFDLVLAADASGAMKFTDIGNISVDELDRLFDILIDLKHQKFFGGFWNSVPESIDFMEAGRVHIESMFSPAVSALNGKNVPVTFAAPKEGYRGWHGVMCLSSRAQGRAKDVAYEYMNWWLSGWPGAFIARQGYYISNAQRSADYLEQSEWDYWYNGKPASQPLKGPDGNISVNRGQVRSGGSYTDRFSNVAVWNTAMPTYDYTLQKWYEFISS</sequence>
<dbReference type="Proteomes" id="UP001461163">
    <property type="component" value="Unassembled WGS sequence"/>
</dbReference>
<proteinExistence type="predicted"/>
<evidence type="ECO:0000313" key="2">
    <source>
        <dbReference type="EMBL" id="MEM5498283.1"/>
    </source>
</evidence>
<keyword evidence="3" id="KW-1185">Reference proteome</keyword>
<comment type="caution">
    <text evidence="2">The sequence shown here is derived from an EMBL/GenBank/DDBJ whole genome shotgun (WGS) entry which is preliminary data.</text>
</comment>
<organism evidence="2 3">
    <name type="scientific">Paraglaciecola mesophila</name>
    <dbReference type="NCBI Taxonomy" id="197222"/>
    <lineage>
        <taxon>Bacteria</taxon>
        <taxon>Pseudomonadati</taxon>
        <taxon>Pseudomonadota</taxon>
        <taxon>Gammaproteobacteria</taxon>
        <taxon>Alteromonadales</taxon>
        <taxon>Alteromonadaceae</taxon>
        <taxon>Paraglaciecola</taxon>
    </lineage>
</organism>
<dbReference type="Pfam" id="PF13416">
    <property type="entry name" value="SBP_bac_8"/>
    <property type="match status" value="1"/>
</dbReference>
<dbReference type="Gene3D" id="3.40.190.10">
    <property type="entry name" value="Periplasmic binding protein-like II"/>
    <property type="match status" value="1"/>
</dbReference>
<name>A0ABU9SWL1_9ALTE</name>
<dbReference type="SUPFAM" id="SSF53850">
    <property type="entry name" value="Periplasmic binding protein-like II"/>
    <property type="match status" value="1"/>
</dbReference>
<dbReference type="EMBL" id="JBBMQS010000007">
    <property type="protein sequence ID" value="MEM5498283.1"/>
    <property type="molecule type" value="Genomic_DNA"/>
</dbReference>
<reference evidence="2 3" key="1">
    <citation type="submission" date="2024-03" db="EMBL/GenBank/DDBJ databases">
        <title>Community enrichment and isolation of bacterial strains for fucoidan degradation.</title>
        <authorList>
            <person name="Sichert A."/>
        </authorList>
    </citation>
    <scope>NUCLEOTIDE SEQUENCE [LARGE SCALE GENOMIC DNA]</scope>
    <source>
        <strain evidence="2 3">AS12</strain>
    </source>
</reference>
<keyword evidence="1" id="KW-0732">Signal</keyword>
<dbReference type="PANTHER" id="PTHR30222:SF17">
    <property type="entry name" value="SPERMIDINE_PUTRESCINE-BINDING PERIPLASMIC PROTEIN"/>
    <property type="match status" value="1"/>
</dbReference>
<dbReference type="RefSeq" id="WP_342881940.1">
    <property type="nucleotide sequence ID" value="NZ_JBBMQS010000007.1"/>
</dbReference>
<gene>
    <name evidence="2" type="ORF">WNY77_12815</name>
</gene>
<dbReference type="InterPro" id="IPR006059">
    <property type="entry name" value="SBP"/>
</dbReference>